<dbReference type="PANTHER" id="PTHR30258:SF2">
    <property type="entry name" value="COMG OPERON PROTEIN 1"/>
    <property type="match status" value="1"/>
</dbReference>
<dbReference type="Pfam" id="PF00437">
    <property type="entry name" value="T2SSE"/>
    <property type="match status" value="1"/>
</dbReference>
<gene>
    <name evidence="5" type="ORF">Salmuc_01752</name>
</gene>
<dbReference type="GO" id="GO:0005886">
    <property type="term" value="C:plasma membrane"/>
    <property type="evidence" value="ECO:0007669"/>
    <property type="project" value="TreeGrafter"/>
</dbReference>
<comment type="similarity">
    <text evidence="1">Belongs to the GSP E family.</text>
</comment>
<name>S9QWL5_9RHOB</name>
<keyword evidence="2" id="KW-0547">Nucleotide-binding</keyword>
<dbReference type="STRING" id="1123237.Salmuc_01752"/>
<protein>
    <submittedName>
        <fullName evidence="5">General secretion pathway protein E</fullName>
    </submittedName>
</protein>
<dbReference type="InterPro" id="IPR001482">
    <property type="entry name" value="T2SS/T4SS_dom"/>
</dbReference>
<dbReference type="EMBL" id="APVH01000013">
    <property type="protein sequence ID" value="EPX83977.1"/>
    <property type="molecule type" value="Genomic_DNA"/>
</dbReference>
<dbReference type="eggNOG" id="COG2805">
    <property type="taxonomic scope" value="Bacteria"/>
</dbReference>
<evidence type="ECO:0000259" key="4">
    <source>
        <dbReference type="Pfam" id="PF00437"/>
    </source>
</evidence>
<dbReference type="Proteomes" id="UP000015347">
    <property type="component" value="Unassembled WGS sequence"/>
</dbReference>
<evidence type="ECO:0000256" key="3">
    <source>
        <dbReference type="ARBA" id="ARBA00022840"/>
    </source>
</evidence>
<reference evidence="6" key="1">
    <citation type="journal article" date="2014" name="Stand. Genomic Sci.">
        <title>Genome sequence of the exopolysaccharide-producing Salipiger mucosus type strain (DSM 16094(T)), a moderately halophilic member of the Roseobacter clade.</title>
        <authorList>
            <person name="Riedel T."/>
            <person name="Spring S."/>
            <person name="Fiebig A."/>
            <person name="Petersen J."/>
            <person name="Kyrpides N.C."/>
            <person name="Goker M."/>
            <person name="Klenk H.P."/>
        </authorList>
    </citation>
    <scope>NUCLEOTIDE SEQUENCE [LARGE SCALE GENOMIC DNA]</scope>
    <source>
        <strain evidence="6">DSM 16094</strain>
    </source>
</reference>
<dbReference type="AlphaFoldDB" id="S9QWL5"/>
<dbReference type="GO" id="GO:0016887">
    <property type="term" value="F:ATP hydrolysis activity"/>
    <property type="evidence" value="ECO:0007669"/>
    <property type="project" value="TreeGrafter"/>
</dbReference>
<keyword evidence="6" id="KW-1185">Reference proteome</keyword>
<evidence type="ECO:0000313" key="6">
    <source>
        <dbReference type="Proteomes" id="UP000015347"/>
    </source>
</evidence>
<dbReference type="PANTHER" id="PTHR30258">
    <property type="entry name" value="TYPE II SECRETION SYSTEM PROTEIN GSPE-RELATED"/>
    <property type="match status" value="1"/>
</dbReference>
<organism evidence="5 6">
    <name type="scientific">Salipiger mucosus DSM 16094</name>
    <dbReference type="NCBI Taxonomy" id="1123237"/>
    <lineage>
        <taxon>Bacteria</taxon>
        <taxon>Pseudomonadati</taxon>
        <taxon>Pseudomonadota</taxon>
        <taxon>Alphaproteobacteria</taxon>
        <taxon>Rhodobacterales</taxon>
        <taxon>Roseobacteraceae</taxon>
        <taxon>Salipiger</taxon>
    </lineage>
</organism>
<comment type="caution">
    <text evidence="5">The sequence shown here is derived from an EMBL/GenBank/DDBJ whole genome shotgun (WGS) entry which is preliminary data.</text>
</comment>
<dbReference type="GO" id="GO:0005524">
    <property type="term" value="F:ATP binding"/>
    <property type="evidence" value="ECO:0007669"/>
    <property type="project" value="UniProtKB-KW"/>
</dbReference>
<evidence type="ECO:0000313" key="5">
    <source>
        <dbReference type="EMBL" id="EPX83977.1"/>
    </source>
</evidence>
<evidence type="ECO:0000256" key="2">
    <source>
        <dbReference type="ARBA" id="ARBA00022741"/>
    </source>
</evidence>
<dbReference type="HOGENOM" id="CLU_050857_0_0_5"/>
<dbReference type="SUPFAM" id="SSF52540">
    <property type="entry name" value="P-loop containing nucleoside triphosphate hydrolases"/>
    <property type="match status" value="1"/>
</dbReference>
<feature type="domain" description="Bacterial type II secretion system protein E" evidence="4">
    <location>
        <begin position="69"/>
        <end position="267"/>
    </location>
</feature>
<dbReference type="InterPro" id="IPR027417">
    <property type="entry name" value="P-loop_NTPase"/>
</dbReference>
<dbReference type="Gene3D" id="3.40.50.300">
    <property type="entry name" value="P-loop containing nucleotide triphosphate hydrolases"/>
    <property type="match status" value="1"/>
</dbReference>
<sequence length="309" mass="34909">MANLSQVNFMDLYLRVDEAAPTLMRPFAQDKKLPPIVPVPDKFEEWVSSLRRKIAAQTQNDFSMIFDGIRYRVSCETTALGERWASLRKIPGAVPRMSDLRIPHHVQKKLKFYAKNSGLIVLTGPTGSGKSTTATALLGHYLQSNGDVCVSIEDPVEYDLQSQNWGKHGRCYQFEVYQQHEWAEYLKMALRWHPRYIYLGELRTPEATAQALRAATSGHLVITTLHAGTLQDALHAMRQLAAPIAGDRADHLIADSFLAAVNQELTPFGPKMQMLYAEGKGLGDPVRANLRRGKIEQMETWIDRQNRLH</sequence>
<keyword evidence="3" id="KW-0067">ATP-binding</keyword>
<accession>S9QWL5</accession>
<evidence type="ECO:0000256" key="1">
    <source>
        <dbReference type="ARBA" id="ARBA00006611"/>
    </source>
</evidence>
<proteinExistence type="inferred from homology"/>